<name>A0A0A9AYU3_ARUDO</name>
<evidence type="ECO:0000313" key="2">
    <source>
        <dbReference type="EMBL" id="JAD56924.1"/>
    </source>
</evidence>
<protein>
    <submittedName>
        <fullName evidence="2">Uncharacterized protein</fullName>
    </submittedName>
</protein>
<dbReference type="EMBL" id="GBRH01240971">
    <property type="protein sequence ID" value="JAD56924.1"/>
    <property type="molecule type" value="Transcribed_RNA"/>
</dbReference>
<keyword evidence="1" id="KW-1133">Transmembrane helix</keyword>
<accession>A0A0A9AYU3</accession>
<feature type="transmembrane region" description="Helical" evidence="1">
    <location>
        <begin position="30"/>
        <end position="53"/>
    </location>
</feature>
<reference evidence="2" key="2">
    <citation type="journal article" date="2015" name="Data Brief">
        <title>Shoot transcriptome of the giant reed, Arundo donax.</title>
        <authorList>
            <person name="Barrero R.A."/>
            <person name="Guerrero F.D."/>
            <person name="Moolhuijzen P."/>
            <person name="Goolsby J.A."/>
            <person name="Tidwell J."/>
            <person name="Bellgard S.E."/>
            <person name="Bellgard M.I."/>
        </authorList>
    </citation>
    <scope>NUCLEOTIDE SEQUENCE</scope>
    <source>
        <tissue evidence="2">Shoot tissue taken approximately 20 cm above the soil surface</tissue>
    </source>
</reference>
<evidence type="ECO:0000256" key="1">
    <source>
        <dbReference type="SAM" id="Phobius"/>
    </source>
</evidence>
<keyword evidence="1" id="KW-0472">Membrane</keyword>
<organism evidence="2">
    <name type="scientific">Arundo donax</name>
    <name type="common">Giant reed</name>
    <name type="synonym">Donax arundinaceus</name>
    <dbReference type="NCBI Taxonomy" id="35708"/>
    <lineage>
        <taxon>Eukaryota</taxon>
        <taxon>Viridiplantae</taxon>
        <taxon>Streptophyta</taxon>
        <taxon>Embryophyta</taxon>
        <taxon>Tracheophyta</taxon>
        <taxon>Spermatophyta</taxon>
        <taxon>Magnoliopsida</taxon>
        <taxon>Liliopsida</taxon>
        <taxon>Poales</taxon>
        <taxon>Poaceae</taxon>
        <taxon>PACMAD clade</taxon>
        <taxon>Arundinoideae</taxon>
        <taxon>Arundineae</taxon>
        <taxon>Arundo</taxon>
    </lineage>
</organism>
<keyword evidence="1" id="KW-0812">Transmembrane</keyword>
<dbReference type="AlphaFoldDB" id="A0A0A9AYU3"/>
<reference evidence="2" key="1">
    <citation type="submission" date="2014-09" db="EMBL/GenBank/DDBJ databases">
        <authorList>
            <person name="Magalhaes I.L.F."/>
            <person name="Oliveira U."/>
            <person name="Santos F.R."/>
            <person name="Vidigal T.H.D.A."/>
            <person name="Brescovit A.D."/>
            <person name="Santos A.J."/>
        </authorList>
    </citation>
    <scope>NUCLEOTIDE SEQUENCE</scope>
    <source>
        <tissue evidence="2">Shoot tissue taken approximately 20 cm above the soil surface</tissue>
    </source>
</reference>
<sequence length="56" mass="6224">MYGGIYLLSNNQGYSCQDLAVSHKTVFGPFIMLSCLPFGFNLVFICLGCYPWVPTP</sequence>
<proteinExistence type="predicted"/>